<protein>
    <recommendedName>
        <fullName evidence="2">Alpha-L-rhamnosidase six-hairpin glycosidase domain-containing protein</fullName>
    </recommendedName>
</protein>
<feature type="domain" description="Alpha-L-rhamnosidase six-hairpin glycosidase" evidence="2">
    <location>
        <begin position="259"/>
        <end position="405"/>
    </location>
</feature>
<evidence type="ECO:0000313" key="4">
    <source>
        <dbReference type="Proteomes" id="UP001365542"/>
    </source>
</evidence>
<proteinExistence type="predicted"/>
<dbReference type="PANTHER" id="PTHR34987">
    <property type="entry name" value="C, PUTATIVE (AFU_ORTHOLOGUE AFUA_3G02880)-RELATED"/>
    <property type="match status" value="1"/>
</dbReference>
<evidence type="ECO:0000256" key="1">
    <source>
        <dbReference type="SAM" id="SignalP"/>
    </source>
</evidence>
<dbReference type="Proteomes" id="UP001365542">
    <property type="component" value="Unassembled WGS sequence"/>
</dbReference>
<dbReference type="AlphaFoldDB" id="A0AAV9XBG7"/>
<dbReference type="Gene3D" id="2.60.420.10">
    <property type="entry name" value="Maltose phosphorylase, domain 3"/>
    <property type="match status" value="1"/>
</dbReference>
<comment type="caution">
    <text evidence="3">The sequence shown here is derived from an EMBL/GenBank/DDBJ whole genome shotgun (WGS) entry which is preliminary data.</text>
</comment>
<dbReference type="SUPFAM" id="SSF48208">
    <property type="entry name" value="Six-hairpin glycosidases"/>
    <property type="match status" value="1"/>
</dbReference>
<dbReference type="Gene3D" id="1.50.10.10">
    <property type="match status" value="1"/>
</dbReference>
<gene>
    <name evidence="3" type="ORF">TWF694_009648</name>
</gene>
<dbReference type="PANTHER" id="PTHR34987:SF6">
    <property type="entry name" value="ALPHA-L-RHAMNOSIDASE SIX-HAIRPIN GLYCOSIDASE DOMAIN-CONTAINING PROTEIN"/>
    <property type="match status" value="1"/>
</dbReference>
<sequence>MMLRSTLLLYLCAARTLVSGLAWEGHGVNAVFEGPWDSYNKAPPSRIVRPAKVYASDGDVESPEGLTEGGSTTLRPGSSITYEFAENIAGRVCWSIGGSSTLTTSATNSFKLSFGFTESPDFIGKHSDATTSEEFDLPLHQKIRAGNSTFDKIHVRGAFKYMTIWINENTTYYGATPSFTLTDLWVPYAAMPHFENPQAYTGYFYSSDQLLNRIWYAGAYTLQLTTINPEEGGSLVDFNRRVDHNNFPRGAWASNFTVSNGSSVTTDGAKRDRMVYAGDMTIAVPGIAVSTFDLDSIKNALETLFAHQYWDGGMPYAGPPMGFYGEYSDTYHLHALLGVWNYVQYSGDVVWMAGYWTKYKRALNISLRRFNRWRGLYWCWSTADWLRPGQGGYNSEANAIFYLTVKKSIHLGQILGPGSFTLDEMRLLTDILSSIELNYQDLWDEKKNLFMDNMDTRRDVHPQDGNSWAIFADGLIELEQAKVISRNLRKRWGKYGAPAVEMPNTISPFISSFELIAHCYAGEHQSAVDLMRLMWGYMLDAKGMTNSTFIEGYRVDGNIQYPAYGWSGRNSHAHGWSSGPTYVLSTEILGIKLTSPMGYTWVIEPNFVDLDWVEGGYATEIGKFTVKWKKGGKLLVRTPKGTSGDVIWGGKTRRLQGGKAWVWDEDGWRAAKGFDDSADQTKFRQPDPKQEKLALEKLKSGISSSRSKGQSILA</sequence>
<feature type="signal peptide" evidence="1">
    <location>
        <begin position="1"/>
        <end position="20"/>
    </location>
</feature>
<dbReference type="InterPro" id="IPR035396">
    <property type="entry name" value="Bac_rhamnosid6H"/>
</dbReference>
<keyword evidence="4" id="KW-1185">Reference proteome</keyword>
<name>A0AAV9XBG7_9PEZI</name>
<organism evidence="3 4">
    <name type="scientific">Orbilia ellipsospora</name>
    <dbReference type="NCBI Taxonomy" id="2528407"/>
    <lineage>
        <taxon>Eukaryota</taxon>
        <taxon>Fungi</taxon>
        <taxon>Dikarya</taxon>
        <taxon>Ascomycota</taxon>
        <taxon>Pezizomycotina</taxon>
        <taxon>Orbiliomycetes</taxon>
        <taxon>Orbiliales</taxon>
        <taxon>Orbiliaceae</taxon>
        <taxon>Orbilia</taxon>
    </lineage>
</organism>
<dbReference type="GO" id="GO:0005975">
    <property type="term" value="P:carbohydrate metabolic process"/>
    <property type="evidence" value="ECO:0007669"/>
    <property type="project" value="InterPro"/>
</dbReference>
<dbReference type="InterPro" id="IPR008928">
    <property type="entry name" value="6-hairpin_glycosidase_sf"/>
</dbReference>
<feature type="chain" id="PRO_5043407203" description="Alpha-L-rhamnosidase six-hairpin glycosidase domain-containing protein" evidence="1">
    <location>
        <begin position="21"/>
        <end position="714"/>
    </location>
</feature>
<reference evidence="3 4" key="1">
    <citation type="submission" date="2019-10" db="EMBL/GenBank/DDBJ databases">
        <authorList>
            <person name="Palmer J.M."/>
        </authorList>
    </citation>
    <scope>NUCLEOTIDE SEQUENCE [LARGE SCALE GENOMIC DNA]</scope>
    <source>
        <strain evidence="3 4">TWF694</strain>
    </source>
</reference>
<accession>A0AAV9XBG7</accession>
<evidence type="ECO:0000313" key="3">
    <source>
        <dbReference type="EMBL" id="KAK6539423.1"/>
    </source>
</evidence>
<dbReference type="GO" id="GO:0003824">
    <property type="term" value="F:catalytic activity"/>
    <property type="evidence" value="ECO:0007669"/>
    <property type="project" value="UniProtKB-ARBA"/>
</dbReference>
<dbReference type="Pfam" id="PF17389">
    <property type="entry name" value="Bac_rhamnosid6H"/>
    <property type="match status" value="1"/>
</dbReference>
<evidence type="ECO:0000259" key="2">
    <source>
        <dbReference type="Pfam" id="PF17389"/>
    </source>
</evidence>
<dbReference type="InterPro" id="IPR012341">
    <property type="entry name" value="6hp_glycosidase-like_sf"/>
</dbReference>
<keyword evidence="1" id="KW-0732">Signal</keyword>
<dbReference type="EMBL" id="JAVHJO010000006">
    <property type="protein sequence ID" value="KAK6539423.1"/>
    <property type="molecule type" value="Genomic_DNA"/>
</dbReference>